<name>A0A7C3IXZ5_9CREN</name>
<keyword evidence="2" id="KW-0333">Golgi apparatus</keyword>
<comment type="subcellular location">
    <subcellularLocation>
        <location evidence="1">Golgi apparatus</location>
    </subcellularLocation>
</comment>
<proteinExistence type="predicted"/>
<dbReference type="Pfam" id="PF03214">
    <property type="entry name" value="RGP"/>
    <property type="match status" value="1"/>
</dbReference>
<evidence type="ECO:0008006" key="4">
    <source>
        <dbReference type="Google" id="ProtNLM"/>
    </source>
</evidence>
<dbReference type="AlphaFoldDB" id="A0A7C3IXZ5"/>
<reference evidence="3" key="1">
    <citation type="journal article" date="2020" name="mSystems">
        <title>Genome- and Community-Level Interaction Insights into Carbon Utilization and Element Cycling Functions of Hydrothermarchaeota in Hydrothermal Sediment.</title>
        <authorList>
            <person name="Zhou Z."/>
            <person name="Liu Y."/>
            <person name="Xu W."/>
            <person name="Pan J."/>
            <person name="Luo Z.H."/>
            <person name="Li M."/>
        </authorList>
    </citation>
    <scope>NUCLEOTIDE SEQUENCE [LARGE SCALE GENOMIC DNA]</scope>
    <source>
        <strain evidence="3">SpSt-468</strain>
    </source>
</reference>
<dbReference type="InterPro" id="IPR037595">
    <property type="entry name" value="RGP_fam"/>
</dbReference>
<protein>
    <recommendedName>
        <fullName evidence="4">Alpha-1 4-glucan-protein synthase</fullName>
    </recommendedName>
</protein>
<evidence type="ECO:0000313" key="3">
    <source>
        <dbReference type="EMBL" id="HFK20894.1"/>
    </source>
</evidence>
<sequence>MKPYIVIATINELKNLEASREEFMEKGAKLIIVDEGNAPMRARNARILQGINIEFYGPVERALWFKDRFGINSERYLQVIPERAHAETSFGFLVAFEQGADYVIELDDDVVPSSVIPGHSDNLFSNSGITVASASKWYNTLESIRMSVPGTYFPRGHPYDPERRVESYFWKDEGGECVLNMGHWLGNPDFDAMTILYHGGMDGRCGIRGDELRREKVIVDKGTYFAICSMNTSFRREVIPAFYQLYMNVMGVDRFDDIWSGIFIKRIADHLGHKICLGKPAVIHDKRPRSVFKDLKKEIDGMVLNEILWKVADTDISGFSYSDAYLSLADLLEKGIASLQVEDYRRFMQLQVERMRLWVDIIDYLE</sequence>
<dbReference type="GO" id="GO:0033356">
    <property type="term" value="P:UDP-L-arabinose metabolic process"/>
    <property type="evidence" value="ECO:0007669"/>
    <property type="project" value="TreeGrafter"/>
</dbReference>
<evidence type="ECO:0000256" key="2">
    <source>
        <dbReference type="ARBA" id="ARBA00023034"/>
    </source>
</evidence>
<comment type="caution">
    <text evidence="3">The sequence shown here is derived from an EMBL/GenBank/DDBJ whole genome shotgun (WGS) entry which is preliminary data.</text>
</comment>
<organism evidence="3">
    <name type="scientific">Candidatus Methanomethylicus mesodigestus</name>
    <dbReference type="NCBI Taxonomy" id="1867258"/>
    <lineage>
        <taxon>Archaea</taxon>
        <taxon>Thermoproteota</taxon>
        <taxon>Methanosuratincolia</taxon>
        <taxon>Candidatus Methanomethylicales</taxon>
        <taxon>Candidatus Methanomethylicaceae</taxon>
        <taxon>Candidatus Methanomethylicus</taxon>
    </lineage>
</organism>
<dbReference type="PANTHER" id="PTHR31682:SF44">
    <property type="entry name" value="UDP-ARABINOPYRANOSE MUTASE 3"/>
    <property type="match status" value="1"/>
</dbReference>
<dbReference type="PANTHER" id="PTHR31682">
    <property type="entry name" value="UDP-ARABINOSE MUTASE"/>
    <property type="match status" value="1"/>
</dbReference>
<dbReference type="EMBL" id="DSTX01000011">
    <property type="protein sequence ID" value="HFK20894.1"/>
    <property type="molecule type" value="Genomic_DNA"/>
</dbReference>
<evidence type="ECO:0000256" key="1">
    <source>
        <dbReference type="ARBA" id="ARBA00004555"/>
    </source>
</evidence>
<dbReference type="GO" id="GO:0052691">
    <property type="term" value="F:UDP-arabinopyranose mutase activity"/>
    <property type="evidence" value="ECO:0007669"/>
    <property type="project" value="TreeGrafter"/>
</dbReference>
<accession>A0A7C3IXZ5</accession>
<dbReference type="GO" id="GO:0005829">
    <property type="term" value="C:cytosol"/>
    <property type="evidence" value="ECO:0007669"/>
    <property type="project" value="TreeGrafter"/>
</dbReference>
<gene>
    <name evidence="3" type="ORF">ENS19_06375</name>
</gene>